<dbReference type="RefSeq" id="WP_007323474.1">
    <property type="nucleotide sequence ID" value="NZ_BAEE01000068.1"/>
</dbReference>
<evidence type="ECO:0000313" key="1">
    <source>
        <dbReference type="EMBL" id="GAB11399.1"/>
    </source>
</evidence>
<dbReference type="Proteomes" id="UP000035088">
    <property type="component" value="Unassembled WGS sequence"/>
</dbReference>
<comment type="caution">
    <text evidence="1">The sequence shown here is derived from an EMBL/GenBank/DDBJ whole genome shotgun (WGS) entry which is preliminary data.</text>
</comment>
<dbReference type="AlphaFoldDB" id="G7H6C4"/>
<evidence type="ECO:0000313" key="2">
    <source>
        <dbReference type="Proteomes" id="UP000035088"/>
    </source>
</evidence>
<organism evidence="1 2">
    <name type="scientific">Gordonia araii NBRC 100433</name>
    <dbReference type="NCBI Taxonomy" id="1073574"/>
    <lineage>
        <taxon>Bacteria</taxon>
        <taxon>Bacillati</taxon>
        <taxon>Actinomycetota</taxon>
        <taxon>Actinomycetes</taxon>
        <taxon>Mycobacteriales</taxon>
        <taxon>Gordoniaceae</taxon>
        <taxon>Gordonia</taxon>
    </lineage>
</organism>
<accession>G7H6C4</accession>
<sequence>MNQNASGEFFLDPDDVTEFGRRIWRVADDVDNVRVDQVFAAGSTALGTSGFGKNLARHSVEQRDVVSRVVADLEALGVDVKKAVRDFQRVEDETASRIAQSGRPQGQA</sequence>
<proteinExistence type="predicted"/>
<dbReference type="EMBL" id="BAEE01000068">
    <property type="protein sequence ID" value="GAB11399.1"/>
    <property type="molecule type" value="Genomic_DNA"/>
</dbReference>
<keyword evidence="2" id="KW-1185">Reference proteome</keyword>
<reference evidence="1 2" key="1">
    <citation type="submission" date="2011-11" db="EMBL/GenBank/DDBJ databases">
        <title>Whole genome shotgun sequence of Gordonia araii NBRC 100433.</title>
        <authorList>
            <person name="Yoshida Y."/>
            <person name="Hosoyama A."/>
            <person name="Tsuchikane K."/>
            <person name="Katsumata H."/>
            <person name="Yamazaki S."/>
            <person name="Fujita N."/>
        </authorList>
    </citation>
    <scope>NUCLEOTIDE SEQUENCE [LARGE SCALE GENOMIC DNA]</scope>
    <source>
        <strain evidence="1 2">NBRC 100433</strain>
    </source>
</reference>
<name>G7H6C4_9ACTN</name>
<protein>
    <submittedName>
        <fullName evidence="1">Uncharacterized protein</fullName>
    </submittedName>
</protein>
<dbReference type="STRING" id="1073574.GOARA_068_00580"/>
<gene>
    <name evidence="1" type="ORF">GOARA_068_00580</name>
</gene>